<dbReference type="EMBL" id="LR796182">
    <property type="protein sequence ID" value="CAB4124553.1"/>
    <property type="molecule type" value="Genomic_DNA"/>
</dbReference>
<accession>A0A6J5KU40</accession>
<name>A0A6J5KU40_9CAUD</name>
<organism evidence="1">
    <name type="scientific">uncultured Caudovirales phage</name>
    <dbReference type="NCBI Taxonomy" id="2100421"/>
    <lineage>
        <taxon>Viruses</taxon>
        <taxon>Duplodnaviria</taxon>
        <taxon>Heunggongvirae</taxon>
        <taxon>Uroviricota</taxon>
        <taxon>Caudoviricetes</taxon>
        <taxon>Peduoviridae</taxon>
        <taxon>Maltschvirus</taxon>
        <taxon>Maltschvirus maltsch</taxon>
    </lineage>
</organism>
<gene>
    <name evidence="1" type="ORF">UFOVP62_11</name>
</gene>
<protein>
    <submittedName>
        <fullName evidence="1">Uncharacterized protein</fullName>
    </submittedName>
</protein>
<reference evidence="1" key="1">
    <citation type="submission" date="2020-04" db="EMBL/GenBank/DDBJ databases">
        <authorList>
            <person name="Chiriac C."/>
            <person name="Salcher M."/>
            <person name="Ghai R."/>
            <person name="Kavagutti S V."/>
        </authorList>
    </citation>
    <scope>NUCLEOTIDE SEQUENCE</scope>
</reference>
<sequence>MNVNFPSPPSTYSQTTIISLLDTIRRAFLNVVSTDAAVSRVLLQAPNGTVYEVAVSNTGTLTTSVNDGKSRI</sequence>
<proteinExistence type="predicted"/>
<evidence type="ECO:0000313" key="1">
    <source>
        <dbReference type="EMBL" id="CAB4124553.1"/>
    </source>
</evidence>